<dbReference type="InterPro" id="IPR006941">
    <property type="entry name" value="RNase_CAF1"/>
</dbReference>
<evidence type="ECO:0000256" key="14">
    <source>
        <dbReference type="ARBA" id="ARBA00023015"/>
    </source>
</evidence>
<gene>
    <name evidence="18" type="ORF">RJ641_024385</name>
</gene>
<accession>A0AAN8UKR2</accession>
<name>A0AAN8UKR2_9MAGN</name>
<keyword evidence="19" id="KW-1185">Reference proteome</keyword>
<evidence type="ECO:0000256" key="13">
    <source>
        <dbReference type="ARBA" id="ARBA00022884"/>
    </source>
</evidence>
<evidence type="ECO:0000256" key="1">
    <source>
        <dbReference type="ARBA" id="ARBA00001663"/>
    </source>
</evidence>
<dbReference type="PANTHER" id="PTHR10797">
    <property type="entry name" value="CCR4-NOT TRANSCRIPTION COMPLEX SUBUNIT"/>
    <property type="match status" value="1"/>
</dbReference>
<evidence type="ECO:0000256" key="15">
    <source>
        <dbReference type="ARBA" id="ARBA00023163"/>
    </source>
</evidence>
<evidence type="ECO:0000256" key="7">
    <source>
        <dbReference type="ARBA" id="ARBA00012161"/>
    </source>
</evidence>
<dbReference type="GO" id="GO:0009617">
    <property type="term" value="P:response to bacterium"/>
    <property type="evidence" value="ECO:0007669"/>
    <property type="project" value="UniProtKB-ARBA"/>
</dbReference>
<dbReference type="InterPro" id="IPR039637">
    <property type="entry name" value="CNOT7/CNOT8/Pop2"/>
</dbReference>
<dbReference type="InterPro" id="IPR012337">
    <property type="entry name" value="RNaseH-like_sf"/>
</dbReference>
<reference evidence="18 19" key="1">
    <citation type="submission" date="2023-12" db="EMBL/GenBank/DDBJ databases">
        <title>A high-quality genome assembly for Dillenia turbinata (Dilleniales).</title>
        <authorList>
            <person name="Chanderbali A."/>
        </authorList>
    </citation>
    <scope>NUCLEOTIDE SEQUENCE [LARGE SCALE GENOMIC DNA]</scope>
    <source>
        <strain evidence="18">LSX21</strain>
        <tissue evidence="18">Leaf</tissue>
    </source>
</reference>
<dbReference type="Pfam" id="PF04857">
    <property type="entry name" value="CAF1"/>
    <property type="match status" value="1"/>
</dbReference>
<evidence type="ECO:0000256" key="10">
    <source>
        <dbReference type="ARBA" id="ARBA00022723"/>
    </source>
</evidence>
<evidence type="ECO:0000256" key="4">
    <source>
        <dbReference type="ARBA" id="ARBA00004496"/>
    </source>
</evidence>
<comment type="function">
    <text evidence="17">Ubiquitous transcription factor required for a diverse set of processes. It is a component of the CCR4 complex involved in the control of gene expression.</text>
</comment>
<sequence length="361" mass="41071">MSLLPKGDSIQIREVWNDNLKQEFALIREIVDDYPYIAMDTEFPGVVLRPVGDFKNTNDYHYQTLKDNVDVLKLIQLGLTFSDEQGNLPTCGTDKYCIWQFNFREFNVNEDVFANESIELLRQSGIDFKKNNEKGIDALQFGELLMSSGIALNDNVYWVTFHSGYDFGYLLKLLTCQNLPDTQVGFFSLINMYFPTLYDIKHLMKFCNSLHGGLNKLAELLEVERVGVSHQAGSDSLLTSCTFRKLKENFFSGSLEKYAGVLYGLGFMDYEPFGLSLRLLTMILCEIWEQEWRSHLMVGKGSTAAKECWGCFNIVTDSLVDIDLGFHWKCMLSSFDSEACGAGLAVSRQDNDEMLPETSNI</sequence>
<evidence type="ECO:0000256" key="8">
    <source>
        <dbReference type="ARBA" id="ARBA00022490"/>
    </source>
</evidence>
<keyword evidence="8" id="KW-0963">Cytoplasm</keyword>
<keyword evidence="10" id="KW-0479">Metal-binding</keyword>
<comment type="subcellular location">
    <subcellularLocation>
        <location evidence="4">Cytoplasm</location>
    </subcellularLocation>
    <subcellularLocation>
        <location evidence="3">Nucleus</location>
    </subcellularLocation>
</comment>
<proteinExistence type="inferred from homology"/>
<comment type="caution">
    <text evidence="18">The sequence shown here is derived from an EMBL/GenBank/DDBJ whole genome shotgun (WGS) entry which is preliminary data.</text>
</comment>
<dbReference type="EC" id="3.1.13.4" evidence="7"/>
<dbReference type="GO" id="GO:0005634">
    <property type="term" value="C:nucleus"/>
    <property type="evidence" value="ECO:0007669"/>
    <property type="project" value="UniProtKB-SubCell"/>
</dbReference>
<keyword evidence="9" id="KW-0540">Nuclease</keyword>
<dbReference type="GO" id="GO:0005737">
    <property type="term" value="C:cytoplasm"/>
    <property type="evidence" value="ECO:0007669"/>
    <property type="project" value="UniProtKB-SubCell"/>
</dbReference>
<evidence type="ECO:0000256" key="5">
    <source>
        <dbReference type="ARBA" id="ARBA00008372"/>
    </source>
</evidence>
<keyword evidence="11" id="KW-0378">Hydrolase</keyword>
<comment type="similarity">
    <text evidence="5">Belongs to the CAF1 family.</text>
</comment>
<comment type="subunit">
    <text evidence="6">Component of the CCR4-NOT complex, at least composed of CRR4 and CAF1 proteins.</text>
</comment>
<organism evidence="18 19">
    <name type="scientific">Dillenia turbinata</name>
    <dbReference type="NCBI Taxonomy" id="194707"/>
    <lineage>
        <taxon>Eukaryota</taxon>
        <taxon>Viridiplantae</taxon>
        <taxon>Streptophyta</taxon>
        <taxon>Embryophyta</taxon>
        <taxon>Tracheophyta</taxon>
        <taxon>Spermatophyta</taxon>
        <taxon>Magnoliopsida</taxon>
        <taxon>eudicotyledons</taxon>
        <taxon>Gunneridae</taxon>
        <taxon>Pentapetalae</taxon>
        <taxon>Dilleniales</taxon>
        <taxon>Dilleniaceae</taxon>
        <taxon>Dillenia</taxon>
    </lineage>
</organism>
<keyword evidence="15" id="KW-0804">Transcription</keyword>
<dbReference type="AlphaFoldDB" id="A0AAN8UKR2"/>
<keyword evidence="16" id="KW-0539">Nucleus</keyword>
<dbReference type="Gene3D" id="3.30.420.10">
    <property type="entry name" value="Ribonuclease H-like superfamily/Ribonuclease H"/>
    <property type="match status" value="1"/>
</dbReference>
<evidence type="ECO:0000256" key="3">
    <source>
        <dbReference type="ARBA" id="ARBA00004123"/>
    </source>
</evidence>
<evidence type="ECO:0000256" key="2">
    <source>
        <dbReference type="ARBA" id="ARBA00001968"/>
    </source>
</evidence>
<dbReference type="SUPFAM" id="SSF53098">
    <property type="entry name" value="Ribonuclease H-like"/>
    <property type="match status" value="1"/>
</dbReference>
<dbReference type="EMBL" id="JBAMMX010000028">
    <property type="protein sequence ID" value="KAK6912292.1"/>
    <property type="molecule type" value="Genomic_DNA"/>
</dbReference>
<dbReference type="GO" id="GO:0004535">
    <property type="term" value="F:poly(A)-specific ribonuclease activity"/>
    <property type="evidence" value="ECO:0007669"/>
    <property type="project" value="UniProtKB-EC"/>
</dbReference>
<evidence type="ECO:0000313" key="19">
    <source>
        <dbReference type="Proteomes" id="UP001370490"/>
    </source>
</evidence>
<dbReference type="GO" id="GO:0003723">
    <property type="term" value="F:RNA binding"/>
    <property type="evidence" value="ECO:0007669"/>
    <property type="project" value="UniProtKB-KW"/>
</dbReference>
<keyword evidence="12" id="KW-0269">Exonuclease</keyword>
<evidence type="ECO:0000256" key="17">
    <source>
        <dbReference type="ARBA" id="ARBA00025148"/>
    </source>
</evidence>
<evidence type="ECO:0000256" key="9">
    <source>
        <dbReference type="ARBA" id="ARBA00022722"/>
    </source>
</evidence>
<dbReference type="GO" id="GO:0030014">
    <property type="term" value="C:CCR4-NOT complex"/>
    <property type="evidence" value="ECO:0007669"/>
    <property type="project" value="InterPro"/>
</dbReference>
<evidence type="ECO:0000256" key="12">
    <source>
        <dbReference type="ARBA" id="ARBA00022839"/>
    </source>
</evidence>
<keyword evidence="14" id="KW-0805">Transcription regulation</keyword>
<dbReference type="Proteomes" id="UP001370490">
    <property type="component" value="Unassembled WGS sequence"/>
</dbReference>
<dbReference type="InterPro" id="IPR036397">
    <property type="entry name" value="RNaseH_sf"/>
</dbReference>
<evidence type="ECO:0000256" key="6">
    <source>
        <dbReference type="ARBA" id="ARBA00011757"/>
    </source>
</evidence>
<dbReference type="GO" id="GO:0006952">
    <property type="term" value="P:defense response"/>
    <property type="evidence" value="ECO:0007669"/>
    <property type="project" value="UniProtKB-ARBA"/>
</dbReference>
<comment type="cofactor">
    <cofactor evidence="2">
        <name>a divalent metal cation</name>
        <dbReference type="ChEBI" id="CHEBI:60240"/>
    </cofactor>
</comment>
<comment type="catalytic activity">
    <reaction evidence="1">
        <text>Exonucleolytic cleavage of poly(A) to 5'-AMP.</text>
        <dbReference type="EC" id="3.1.13.4"/>
    </reaction>
</comment>
<evidence type="ECO:0000313" key="18">
    <source>
        <dbReference type="EMBL" id="KAK6912292.1"/>
    </source>
</evidence>
<dbReference type="GO" id="GO:0000289">
    <property type="term" value="P:nuclear-transcribed mRNA poly(A) tail shortening"/>
    <property type="evidence" value="ECO:0007669"/>
    <property type="project" value="UniProtKB-ARBA"/>
</dbReference>
<dbReference type="GO" id="GO:0046872">
    <property type="term" value="F:metal ion binding"/>
    <property type="evidence" value="ECO:0007669"/>
    <property type="project" value="UniProtKB-KW"/>
</dbReference>
<keyword evidence="13" id="KW-0694">RNA-binding</keyword>
<dbReference type="FunFam" id="3.30.420.10:FF:000027">
    <property type="entry name" value="Putative CCR4-associated factor 1 7"/>
    <property type="match status" value="1"/>
</dbReference>
<protein>
    <recommendedName>
        <fullName evidence="7">poly(A)-specific ribonuclease</fullName>
        <ecNumber evidence="7">3.1.13.4</ecNumber>
    </recommendedName>
</protein>
<evidence type="ECO:0000256" key="16">
    <source>
        <dbReference type="ARBA" id="ARBA00023242"/>
    </source>
</evidence>
<evidence type="ECO:0000256" key="11">
    <source>
        <dbReference type="ARBA" id="ARBA00022801"/>
    </source>
</evidence>